<dbReference type="PANTHER" id="PTHR43649">
    <property type="entry name" value="ARABINOSE-BINDING PROTEIN-RELATED"/>
    <property type="match status" value="1"/>
</dbReference>
<keyword evidence="2" id="KW-0813">Transport</keyword>
<dbReference type="InterPro" id="IPR006059">
    <property type="entry name" value="SBP"/>
</dbReference>
<evidence type="ECO:0000256" key="2">
    <source>
        <dbReference type="ARBA" id="ARBA00022448"/>
    </source>
</evidence>
<sequence>MVLGSSFHKFTVRICACLLLLIAGCGTQTKPDYSYNWRAFQGERINVMLSQHPYSAAVVQQLRQFESMTGIKVNYIITPEDYYVDKLDLALNDRRGSPDVFMTGSHYIWEHAPKRLMQSLDEFLADPATLVPDYDPQDFVPKVVDSLKWNLLDGDPAGTGSLWAVPIGFELSSLAYNKRIFGQYGLEAPHTLNDLLNRCETLRGNGIDGLSLRISENGTVFPPRLLRCLRTLAQTISSWRTAGSVRRLIRTKPWKLPRCG</sequence>
<dbReference type="SUPFAM" id="SSF53850">
    <property type="entry name" value="Periplasmic binding protein-like II"/>
    <property type="match status" value="1"/>
</dbReference>
<dbReference type="PANTHER" id="PTHR43649:SF34">
    <property type="entry name" value="ABC TRANSPORTER PERIPLASMIC-BINDING PROTEIN YCJN-RELATED"/>
    <property type="match status" value="1"/>
</dbReference>
<evidence type="ECO:0000256" key="3">
    <source>
        <dbReference type="ARBA" id="ARBA00022729"/>
    </source>
</evidence>
<protein>
    <recommendedName>
        <fullName evidence="6">ABC transporter substrate-binding protein</fullName>
    </recommendedName>
</protein>
<comment type="caution">
    <text evidence="4">The sequence shown here is derived from an EMBL/GenBank/DDBJ whole genome shotgun (WGS) entry which is preliminary data.</text>
</comment>
<evidence type="ECO:0000313" key="5">
    <source>
        <dbReference type="Proteomes" id="UP000680304"/>
    </source>
</evidence>
<proteinExistence type="inferred from homology"/>
<comment type="similarity">
    <text evidence="1">Belongs to the bacterial solute-binding protein 1 family.</text>
</comment>
<dbReference type="Gene3D" id="3.40.190.10">
    <property type="entry name" value="Periplasmic binding protein-like II"/>
    <property type="match status" value="1"/>
</dbReference>
<reference evidence="4 5" key="1">
    <citation type="submission" date="2021-04" db="EMBL/GenBank/DDBJ databases">
        <title>Draft genome sequence of Paenibacillus cisolokensis, LC2-13A.</title>
        <authorList>
            <person name="Uke A."/>
            <person name="Chhe C."/>
            <person name="Baramee S."/>
            <person name="Kosugi A."/>
        </authorList>
    </citation>
    <scope>NUCLEOTIDE SEQUENCE [LARGE SCALE GENOMIC DNA]</scope>
    <source>
        <strain evidence="4 5">LC2-13A</strain>
    </source>
</reference>
<keyword evidence="3" id="KW-0732">Signal</keyword>
<organism evidence="4 5">
    <name type="scientific">Paenibacillus cisolokensis</name>
    <dbReference type="NCBI Taxonomy" id="1658519"/>
    <lineage>
        <taxon>Bacteria</taxon>
        <taxon>Bacillati</taxon>
        <taxon>Bacillota</taxon>
        <taxon>Bacilli</taxon>
        <taxon>Bacillales</taxon>
        <taxon>Paenibacillaceae</taxon>
        <taxon>Paenibacillus</taxon>
    </lineage>
</organism>
<dbReference type="InterPro" id="IPR050490">
    <property type="entry name" value="Bact_solute-bd_prot1"/>
</dbReference>
<accession>A0ABQ4N4U7</accession>
<evidence type="ECO:0000256" key="1">
    <source>
        <dbReference type="ARBA" id="ARBA00008520"/>
    </source>
</evidence>
<evidence type="ECO:0000313" key="4">
    <source>
        <dbReference type="EMBL" id="GIQ63185.1"/>
    </source>
</evidence>
<dbReference type="EMBL" id="BOVJ01000057">
    <property type="protein sequence ID" value="GIQ63185.1"/>
    <property type="molecule type" value="Genomic_DNA"/>
</dbReference>
<dbReference type="Proteomes" id="UP000680304">
    <property type="component" value="Unassembled WGS sequence"/>
</dbReference>
<dbReference type="Pfam" id="PF01547">
    <property type="entry name" value="SBP_bac_1"/>
    <property type="match status" value="1"/>
</dbReference>
<gene>
    <name evidence="4" type="ORF">PACILC2_17530</name>
</gene>
<keyword evidence="5" id="KW-1185">Reference proteome</keyword>
<evidence type="ECO:0008006" key="6">
    <source>
        <dbReference type="Google" id="ProtNLM"/>
    </source>
</evidence>
<name>A0ABQ4N4U7_9BACL</name>